<dbReference type="GO" id="GO:0046677">
    <property type="term" value="P:response to antibiotic"/>
    <property type="evidence" value="ECO:0007669"/>
    <property type="project" value="InterPro"/>
</dbReference>
<reference evidence="2" key="1">
    <citation type="journal article" date="2014" name="Genome Announc.">
        <title>Draft Genome Sequence of Clostridium straminisolvens Strain JCM 21531T, Isolated from a Cellulose-Degrading Bacterial Community.</title>
        <authorList>
            <person name="Yuki M."/>
            <person name="Oshima K."/>
            <person name="Suda W."/>
            <person name="Sakamoto M."/>
            <person name="Kitamura K."/>
            <person name="Iida T."/>
            <person name="Hattori M."/>
            <person name="Ohkuma M."/>
        </authorList>
    </citation>
    <scope>NUCLEOTIDE SEQUENCE [LARGE SCALE GENOMIC DNA]</scope>
    <source>
        <strain evidence="2">JCM 21531</strain>
    </source>
</reference>
<dbReference type="Gene3D" id="3.40.710.10">
    <property type="entry name" value="DD-peptidase/beta-lactamase superfamily"/>
    <property type="match status" value="1"/>
</dbReference>
<dbReference type="PANTHER" id="PTHR35333:SF3">
    <property type="entry name" value="BETA-LACTAMASE-TYPE TRANSPEPTIDASE FOLD CONTAINING PROTEIN"/>
    <property type="match status" value="1"/>
</dbReference>
<evidence type="ECO:0000313" key="3">
    <source>
        <dbReference type="Proteomes" id="UP000019109"/>
    </source>
</evidence>
<accession>W4V9H0</accession>
<keyword evidence="3" id="KW-1185">Reference proteome</keyword>
<dbReference type="EMBL" id="BAVR01000048">
    <property type="protein sequence ID" value="GAE89852.1"/>
    <property type="molecule type" value="Genomic_DNA"/>
</dbReference>
<dbReference type="InterPro" id="IPR012338">
    <property type="entry name" value="Beta-lactam/transpept-like"/>
</dbReference>
<name>W4V9H0_9FIRM</name>
<dbReference type="SUPFAM" id="SSF56601">
    <property type="entry name" value="beta-lactamase/transpeptidase-like"/>
    <property type="match status" value="1"/>
</dbReference>
<evidence type="ECO:0000313" key="2">
    <source>
        <dbReference type="EMBL" id="GAE89852.1"/>
    </source>
</evidence>
<gene>
    <name evidence="2" type="ORF">JCM21531_3418</name>
</gene>
<protein>
    <submittedName>
        <fullName evidence="2">Beta-lactamase</fullName>
    </submittedName>
</protein>
<dbReference type="RefSeq" id="WP_279379053.1">
    <property type="nucleotide sequence ID" value="NZ_BAVR01000048.1"/>
</dbReference>
<dbReference type="GO" id="GO:0008800">
    <property type="term" value="F:beta-lactamase activity"/>
    <property type="evidence" value="ECO:0007669"/>
    <property type="project" value="InterPro"/>
</dbReference>
<dbReference type="AlphaFoldDB" id="W4V9H0"/>
<dbReference type="STRING" id="1294263.JCM21531_3418"/>
<proteinExistence type="predicted"/>
<dbReference type="Proteomes" id="UP000019109">
    <property type="component" value="Unassembled WGS sequence"/>
</dbReference>
<evidence type="ECO:0000259" key="1">
    <source>
        <dbReference type="Pfam" id="PF13354"/>
    </source>
</evidence>
<dbReference type="InterPro" id="IPR000871">
    <property type="entry name" value="Beta-lactam_class-A"/>
</dbReference>
<feature type="domain" description="Beta-lactamase class A catalytic" evidence="1">
    <location>
        <begin position="1"/>
        <end position="74"/>
    </location>
</feature>
<dbReference type="Pfam" id="PF13354">
    <property type="entry name" value="Beta-lactamase2"/>
    <property type="match status" value="1"/>
</dbReference>
<dbReference type="GO" id="GO:0030655">
    <property type="term" value="P:beta-lactam antibiotic catabolic process"/>
    <property type="evidence" value="ECO:0007669"/>
    <property type="project" value="InterPro"/>
</dbReference>
<sequence length="107" mass="12043">MALYLKKVYELSENGDPLGKELVKNMINTKFYDRLPVLLPKNVKIAHKTGNYIGVVHDVGIVYAGRPYIIVVMTKNVKNEQTANKAIANISKTVYDYVVAQSEKDID</sequence>
<organism evidence="2 3">
    <name type="scientific">Acetivibrio straminisolvens JCM 21531</name>
    <dbReference type="NCBI Taxonomy" id="1294263"/>
    <lineage>
        <taxon>Bacteria</taxon>
        <taxon>Bacillati</taxon>
        <taxon>Bacillota</taxon>
        <taxon>Clostridia</taxon>
        <taxon>Eubacteriales</taxon>
        <taxon>Oscillospiraceae</taxon>
        <taxon>Acetivibrio</taxon>
    </lineage>
</organism>
<dbReference type="PANTHER" id="PTHR35333">
    <property type="entry name" value="BETA-LACTAMASE"/>
    <property type="match status" value="1"/>
</dbReference>
<dbReference type="InterPro" id="IPR045155">
    <property type="entry name" value="Beta-lactam_cat"/>
</dbReference>
<comment type="caution">
    <text evidence="2">The sequence shown here is derived from an EMBL/GenBank/DDBJ whole genome shotgun (WGS) entry which is preliminary data.</text>
</comment>